<evidence type="ECO:0000313" key="3">
    <source>
        <dbReference type="Proteomes" id="UP000008460"/>
    </source>
</evidence>
<dbReference type="AlphaFoldDB" id="F4GYS8"/>
<dbReference type="Proteomes" id="UP000008460">
    <property type="component" value="Chromosome"/>
</dbReference>
<gene>
    <name evidence="2" type="ordered locus">Celf_0657</name>
</gene>
<reference evidence="2 3" key="1">
    <citation type="submission" date="2011-04" db="EMBL/GenBank/DDBJ databases">
        <title>Complete sequence of Cellulomonas fimi ATCC 484.</title>
        <authorList>
            <consortium name="US DOE Joint Genome Institute"/>
            <person name="Lucas S."/>
            <person name="Han J."/>
            <person name="Lapidus A."/>
            <person name="Cheng J.-F."/>
            <person name="Goodwin L."/>
            <person name="Pitluck S."/>
            <person name="Peters L."/>
            <person name="Chertkov O."/>
            <person name="Detter J.C."/>
            <person name="Han C."/>
            <person name="Tapia R."/>
            <person name="Land M."/>
            <person name="Hauser L."/>
            <person name="Kyrpides N."/>
            <person name="Ivanova N."/>
            <person name="Ovchinnikova G."/>
            <person name="Pagani I."/>
            <person name="Mead D."/>
            <person name="Brumm P."/>
            <person name="Woyke T."/>
        </authorList>
    </citation>
    <scope>NUCLEOTIDE SEQUENCE [LARGE SCALE GENOMIC DNA]</scope>
    <source>
        <strain evidence="3">ATCC 484 / DSM 20113 / JCM 1341 / NBRC 15513 / NCIMB 8980 / NCTC 7547</strain>
    </source>
</reference>
<name>F4GYS8_CELFA</name>
<dbReference type="InterPro" id="IPR036890">
    <property type="entry name" value="HATPase_C_sf"/>
</dbReference>
<feature type="region of interest" description="Disordered" evidence="1">
    <location>
        <begin position="390"/>
        <end position="426"/>
    </location>
</feature>
<evidence type="ECO:0000256" key="1">
    <source>
        <dbReference type="SAM" id="MobiDB-lite"/>
    </source>
</evidence>
<dbReference type="NCBIfam" id="NF047352">
    <property type="entry name" value="P_loop_sacsin"/>
    <property type="match status" value="1"/>
</dbReference>
<evidence type="ECO:0000313" key="2">
    <source>
        <dbReference type="EMBL" id="AEE44797.1"/>
    </source>
</evidence>
<sequence length="1042" mass="106432">MTADALGTAALRAAVLGAWRASPARLREDANTEEDHARGYYRDRVVVELAQNAADAAARAGVPGRLLLRLVRAQDGTLALVAANTGAPLDEAGLASLASMRASSKRPDGGTAPDRGVVGRFGVGFAAVRAVSDEVSVLSTTGGVRFSARDTAELLAQAAADVPALAEEVRRRDGSLPALRLPLPADGRPPAGYDTAVVLELRDEVAADEVRALLRAVGDPLLMALPALVEVVVEDLTSADPPRRVADVGRRWTVVSAEGELPLALLADRPVEERAARDWRVTWALPHAGTPAAARVVHAPTPTDEPSTLPALLVATLPLDPTRRRVAPGPLTDAVLDHAAAVYAALARRVVADGGDPLALVPTGLPDGELDGVLRARVVDRLARTPLLRRAGAPDEVRPGGAGRRDAAGPPAVPVGPHGGDAADDGALVTPRDAVALSGEAGRGEAVAALGRRVAGLVALPTGREAQARTLGVDVRGLADVVEELPAVADGDWPRLYAALEDLADDSRAREALGALPVPLADGRVVRGARGTLVLDGDLADRLGPAALDVLARWGLRIVDPAAEHPLLERLGAFAADAEGVLAQPAVRAAVLAQADDDDLDAADEVTATVLAVVAATLPGGPPPDCRPWLGLLTLTAADGEPTPADGLVLPGGAAARLLDERVLAPVAVAEVERWGADVLVAAGVRADLVVVHVGHVVADAASLGEDPADPSVLAAQSLDAWEDYLDHLAQRLGPGAYVGEAVAVADLDAVAEGAWPEVLARVGAEPALRRALVERVRGEAGATASSYTAWWLRTHGDLGLGSPFAAGGPDVDPVVARLLPAPPDALAGLDVGVQRALGGVASLAELDETAWTALLDAWGPVGAAVEPDVAAAVWRSAAPDLPPGRVPALVGPGRVAVVHAQDAAVASRPMWWQRTDVAALVPGTHATARVLDLPLVEELAGGEVGGGGEVSPVPDAVRALLPGAPATWVEHEDLTVDGAPVEWWVEGDGTGAVVHAVHVAGLAAGLAQAAGRWGARYAVEAVLVDPARAAEALVDAAFDGV</sequence>
<dbReference type="RefSeq" id="WP_013769826.1">
    <property type="nucleotide sequence ID" value="NC_015514.1"/>
</dbReference>
<dbReference type="EMBL" id="CP002666">
    <property type="protein sequence ID" value="AEE44797.1"/>
    <property type="molecule type" value="Genomic_DNA"/>
</dbReference>
<evidence type="ECO:0008006" key="4">
    <source>
        <dbReference type="Google" id="ProtNLM"/>
    </source>
</evidence>
<organism evidence="2 3">
    <name type="scientific">Cellulomonas fimi (strain ATCC 484 / DSM 20113 / JCM 1341 / CCUG 24087 / LMG 16345 / NBRC 15513 / NCIMB 8980 / NCTC 7547 / NRS-133)</name>
    <dbReference type="NCBI Taxonomy" id="590998"/>
    <lineage>
        <taxon>Bacteria</taxon>
        <taxon>Bacillati</taxon>
        <taxon>Actinomycetota</taxon>
        <taxon>Actinomycetes</taxon>
        <taxon>Micrococcales</taxon>
        <taxon>Cellulomonadaceae</taxon>
        <taxon>Cellulomonas</taxon>
    </lineage>
</organism>
<dbReference type="KEGG" id="cfi:Celf_0657"/>
<keyword evidence="3" id="KW-1185">Reference proteome</keyword>
<dbReference type="Gene3D" id="3.30.565.10">
    <property type="entry name" value="Histidine kinase-like ATPase, C-terminal domain"/>
    <property type="match status" value="1"/>
</dbReference>
<dbReference type="HOGENOM" id="CLU_005639_0_0_11"/>
<dbReference type="SUPFAM" id="SSF55874">
    <property type="entry name" value="ATPase domain of HSP90 chaperone/DNA topoisomerase II/histidine kinase"/>
    <property type="match status" value="1"/>
</dbReference>
<accession>F4GYS8</accession>
<feature type="compositionally biased region" description="Basic and acidic residues" evidence="1">
    <location>
        <begin position="392"/>
        <end position="407"/>
    </location>
</feature>
<dbReference type="STRING" id="590998.Celf_0657"/>
<protein>
    <recommendedName>
        <fullName evidence="4">ATP-binding region ATPase domain protein</fullName>
    </recommendedName>
</protein>
<proteinExistence type="predicted"/>
<dbReference type="eggNOG" id="COG3225">
    <property type="taxonomic scope" value="Bacteria"/>
</dbReference>